<gene>
    <name evidence="1" type="primary">RNF217</name>
</gene>
<reference evidence="1" key="3">
    <citation type="submission" date="2025-09" db="UniProtKB">
        <authorList>
            <consortium name="Ensembl"/>
        </authorList>
    </citation>
    <scope>IDENTIFICATION</scope>
</reference>
<dbReference type="Proteomes" id="UP000694553">
    <property type="component" value="Unassembled WGS sequence"/>
</dbReference>
<dbReference type="PROSITE" id="PS51873">
    <property type="entry name" value="TRIAD"/>
    <property type="match status" value="1"/>
</dbReference>
<accession>A0A8C3GRT8</accession>
<dbReference type="AlphaFoldDB" id="A0A8C3GRT8"/>
<organism evidence="1 2">
    <name type="scientific">Corvus moneduloides</name>
    <name type="common">New Caledonian crow</name>
    <dbReference type="NCBI Taxonomy" id="1196302"/>
    <lineage>
        <taxon>Eukaryota</taxon>
        <taxon>Metazoa</taxon>
        <taxon>Chordata</taxon>
        <taxon>Craniata</taxon>
        <taxon>Vertebrata</taxon>
        <taxon>Euteleostomi</taxon>
        <taxon>Archelosauria</taxon>
        <taxon>Archosauria</taxon>
        <taxon>Dinosauria</taxon>
        <taxon>Saurischia</taxon>
        <taxon>Theropoda</taxon>
        <taxon>Coelurosauria</taxon>
        <taxon>Aves</taxon>
        <taxon>Neognathae</taxon>
        <taxon>Neoaves</taxon>
        <taxon>Telluraves</taxon>
        <taxon>Australaves</taxon>
        <taxon>Passeriformes</taxon>
        <taxon>Corvoidea</taxon>
        <taxon>Corvidae</taxon>
        <taxon>Corvus</taxon>
    </lineage>
</organism>
<dbReference type="Gene3D" id="1.20.120.1750">
    <property type="match status" value="1"/>
</dbReference>
<dbReference type="InterPro" id="IPR044066">
    <property type="entry name" value="TRIAD_supradom"/>
</dbReference>
<dbReference type="CDD" id="cd20350">
    <property type="entry name" value="Rcat_RBR_RNF217"/>
    <property type="match status" value="1"/>
</dbReference>
<dbReference type="GO" id="GO:0008270">
    <property type="term" value="F:zinc ion binding"/>
    <property type="evidence" value="ECO:0007669"/>
    <property type="project" value="InterPro"/>
</dbReference>
<reference evidence="2" key="1">
    <citation type="submission" date="2019-10" db="EMBL/GenBank/DDBJ databases">
        <title>Corvus moneduloides (New Caledonian crow) genome, bCorMon1, primary haplotype.</title>
        <authorList>
            <person name="Rutz C."/>
            <person name="Fungtammasan C."/>
            <person name="Mountcastle J."/>
            <person name="Formenti G."/>
            <person name="Chow W."/>
            <person name="Howe K."/>
            <person name="Steele M.P."/>
            <person name="Fernandes J."/>
            <person name="Gilbert M.T.P."/>
            <person name="Fedrigo O."/>
            <person name="Jarvis E.D."/>
            <person name="Gemmell N."/>
        </authorList>
    </citation>
    <scope>NUCLEOTIDE SEQUENCE [LARGE SCALE GENOMIC DNA]</scope>
</reference>
<dbReference type="Pfam" id="PF22191">
    <property type="entry name" value="IBR_1"/>
    <property type="match status" value="1"/>
</dbReference>
<dbReference type="SUPFAM" id="SSF57850">
    <property type="entry name" value="RING/U-box"/>
    <property type="match status" value="1"/>
</dbReference>
<name>A0A8C3GRT8_CORMO</name>
<evidence type="ECO:0000313" key="1">
    <source>
        <dbReference type="Ensembl" id="ENSCMUP00000000887.1"/>
    </source>
</evidence>
<dbReference type="Ensembl" id="ENSCMUT00000000960.2">
    <property type="protein sequence ID" value="ENSCMUP00000000887.1"/>
    <property type="gene ID" value="ENSCMUG00000000667.2"/>
</dbReference>
<evidence type="ECO:0000313" key="2">
    <source>
        <dbReference type="Proteomes" id="UP000694553"/>
    </source>
</evidence>
<proteinExistence type="predicted"/>
<reference evidence="1" key="2">
    <citation type="submission" date="2025-08" db="UniProtKB">
        <authorList>
            <consortium name="Ensembl"/>
        </authorList>
    </citation>
    <scope>IDENTIFICATION</scope>
</reference>
<sequence>MKQLSSITCPMTTSSSINTSWNSAVLTPAPSHALSASTLQPSGGEATFLPLPNWRTNTKSSVHLANLSGVSSATLPGMKALTAKNTRRETSCYVTGPTKSNTGRGMPRSVQNARYLLEIIIYTHRYIHTQTLFSCTTEKSNTLSCLGMQIHIQRTEGCDHMTCSQCNTNFCYRCGERYRQLRFFGDHTSNLSIFGCKYRYLPERPHLRRLVRGSVCAGKLLITPLILVLGLALGAVAVVIGLFVFPIYCLCKKQRKRSRTGMPW</sequence>
<protein>
    <submittedName>
        <fullName evidence="1">Ring finger protein 217</fullName>
    </submittedName>
</protein>
<dbReference type="InterPro" id="IPR047552">
    <property type="entry name" value="Rcat_RBR_RNF217"/>
</dbReference>
<keyword evidence="2" id="KW-1185">Reference proteome</keyword>